<accession>A0A8W8L988</accession>
<name>A0A8W8L988_MAGGI</name>
<evidence type="ECO:0000313" key="2">
    <source>
        <dbReference type="Proteomes" id="UP000005408"/>
    </source>
</evidence>
<reference evidence="1" key="1">
    <citation type="submission" date="2022-08" db="UniProtKB">
        <authorList>
            <consortium name="EnsemblMetazoa"/>
        </authorList>
    </citation>
    <scope>IDENTIFICATION</scope>
    <source>
        <strain evidence="1">05x7-T-G4-1.051#20</strain>
    </source>
</reference>
<dbReference type="Proteomes" id="UP000005408">
    <property type="component" value="Unassembled WGS sequence"/>
</dbReference>
<proteinExistence type="predicted"/>
<dbReference type="EnsemblMetazoa" id="G27060.1">
    <property type="protein sequence ID" value="G27060.1:cds"/>
    <property type="gene ID" value="G27060"/>
</dbReference>
<sequence length="251" mass="29215">MTEMSFGNGGSKKNLWGKDSAEMDHLAVQKGYLFMLEHIHEEPQLVCYLCHLCESPLSDDKKKDMLDGKGYFKKRELLKCLISKGESACKEFLEKFKCYQNLYSQFFNAVQSVTNADAHRQFSICRSIKSESELLKIRGGFFGEGDEILTICSKHRSVFQKTSCKHLVKRMESDKEKTQGENEFEVVESSGHKLDPEDVTSKMRRVRNAEGKRIFRIDEFLSGNQVSSYFCRLDLKRRRIHVVIRWLEKRT</sequence>
<evidence type="ECO:0000313" key="1">
    <source>
        <dbReference type="EnsemblMetazoa" id="G27060.1:cds"/>
    </source>
</evidence>
<keyword evidence="2" id="KW-1185">Reference proteome</keyword>
<organism evidence="1 2">
    <name type="scientific">Magallana gigas</name>
    <name type="common">Pacific oyster</name>
    <name type="synonym">Crassostrea gigas</name>
    <dbReference type="NCBI Taxonomy" id="29159"/>
    <lineage>
        <taxon>Eukaryota</taxon>
        <taxon>Metazoa</taxon>
        <taxon>Spiralia</taxon>
        <taxon>Lophotrochozoa</taxon>
        <taxon>Mollusca</taxon>
        <taxon>Bivalvia</taxon>
        <taxon>Autobranchia</taxon>
        <taxon>Pteriomorphia</taxon>
        <taxon>Ostreida</taxon>
        <taxon>Ostreoidea</taxon>
        <taxon>Ostreidae</taxon>
        <taxon>Magallana</taxon>
    </lineage>
</organism>
<dbReference type="AlphaFoldDB" id="A0A8W8L988"/>
<protein>
    <recommendedName>
        <fullName evidence="3">CARD domain-containing protein</fullName>
    </recommendedName>
</protein>
<evidence type="ECO:0008006" key="3">
    <source>
        <dbReference type="Google" id="ProtNLM"/>
    </source>
</evidence>